<dbReference type="Pfam" id="PF11951">
    <property type="entry name" value="Fungal_trans_2"/>
    <property type="match status" value="1"/>
</dbReference>
<dbReference type="OrthoDB" id="3509362at2759"/>
<dbReference type="EMBL" id="LUFC02000514">
    <property type="protein sequence ID" value="KAF4496681.1"/>
    <property type="molecule type" value="Genomic_DNA"/>
</dbReference>
<name>A0A9P5BDK7_9HYPO</name>
<sequence length="323" mass="35613">MAVASDRPHIGLRAFHPDEPELLVRCESDGYGVPGDLLSQSEFPERDPVFPQSHTAQTTVDLGSRCEYVDYGATFDGPQINDLSLEMSFDISEDLDDLYEILAGLDSFDAPPVHYDTSQPDCPTMPGGVITGSLNTEQSPFSCVNLLNDDISLSPGLHTDTTQLVEGTTEFQGLCRDDEFGEIGIDDDETLHQVQRVIPGRICEVLCIKDSSTGNPWRKIVWSMPKEHTALYHALAAMSCFQKFNNLPEHRAIGLRHLNYAVQQLAVMETNDCSTEDPLIGCARPLFPLLGGVADLVNCVRRRQEKLNSPAIVSEAVLSKDFD</sequence>
<dbReference type="InterPro" id="IPR021858">
    <property type="entry name" value="Fun_TF"/>
</dbReference>
<gene>
    <name evidence="2" type="ORF">FAGAP_7172</name>
</gene>
<keyword evidence="3" id="KW-1185">Reference proteome</keyword>
<reference evidence="2" key="1">
    <citation type="submission" date="2020-01" db="EMBL/GenBank/DDBJ databases">
        <title>Identification and distribution of gene clusters putatively required for synthesis of sphingolipid metabolism inhibitors in phylogenetically diverse species of the filamentous fungus Fusarium.</title>
        <authorList>
            <person name="Kim H.-S."/>
            <person name="Busman M."/>
            <person name="Brown D.W."/>
            <person name="Divon H."/>
            <person name="Uhlig S."/>
            <person name="Proctor R.H."/>
        </authorList>
    </citation>
    <scope>NUCLEOTIDE SEQUENCE</scope>
    <source>
        <strain evidence="2">NRRL 31653</strain>
    </source>
</reference>
<protein>
    <submittedName>
        <fullName evidence="2">C6 zinc finger domain containing</fullName>
    </submittedName>
</protein>
<dbReference type="AlphaFoldDB" id="A0A9P5BDK7"/>
<organism evidence="2 3">
    <name type="scientific">Fusarium agapanthi</name>
    <dbReference type="NCBI Taxonomy" id="1803897"/>
    <lineage>
        <taxon>Eukaryota</taxon>
        <taxon>Fungi</taxon>
        <taxon>Dikarya</taxon>
        <taxon>Ascomycota</taxon>
        <taxon>Pezizomycotina</taxon>
        <taxon>Sordariomycetes</taxon>
        <taxon>Hypocreomycetidae</taxon>
        <taxon>Hypocreales</taxon>
        <taxon>Nectriaceae</taxon>
        <taxon>Fusarium</taxon>
        <taxon>Fusarium fujikuroi species complex</taxon>
    </lineage>
</organism>
<evidence type="ECO:0000256" key="1">
    <source>
        <dbReference type="ARBA" id="ARBA00023242"/>
    </source>
</evidence>
<accession>A0A9P5BDK7</accession>
<evidence type="ECO:0000313" key="2">
    <source>
        <dbReference type="EMBL" id="KAF4496681.1"/>
    </source>
</evidence>
<dbReference type="Proteomes" id="UP000737391">
    <property type="component" value="Unassembled WGS sequence"/>
</dbReference>
<proteinExistence type="predicted"/>
<comment type="caution">
    <text evidence="2">The sequence shown here is derived from an EMBL/GenBank/DDBJ whole genome shotgun (WGS) entry which is preliminary data.</text>
</comment>
<evidence type="ECO:0000313" key="3">
    <source>
        <dbReference type="Proteomes" id="UP000737391"/>
    </source>
</evidence>
<keyword evidence="1" id="KW-0539">Nucleus</keyword>